<dbReference type="OrthoDB" id="6079678at2759"/>
<feature type="signal peptide" evidence="9">
    <location>
        <begin position="1"/>
        <end position="30"/>
    </location>
</feature>
<accession>A0A8T0DD19</accession>
<keyword evidence="5" id="KW-1133">Transmembrane helix</keyword>
<dbReference type="SUPFAM" id="SSF49313">
    <property type="entry name" value="Cadherin-like"/>
    <property type="match status" value="2"/>
</dbReference>
<comment type="subcellular location">
    <subcellularLocation>
        <location evidence="1">Membrane</location>
        <topology evidence="1">Single-pass membrane protein</topology>
    </subcellularLocation>
</comment>
<proteinExistence type="predicted"/>
<keyword evidence="2" id="KW-0812">Transmembrane</keyword>
<evidence type="ECO:0000313" key="12">
    <source>
        <dbReference type="Proteomes" id="UP000699462"/>
    </source>
</evidence>
<organism evidence="11 12">
    <name type="scientific">Paragonimus westermani</name>
    <dbReference type="NCBI Taxonomy" id="34504"/>
    <lineage>
        <taxon>Eukaryota</taxon>
        <taxon>Metazoa</taxon>
        <taxon>Spiralia</taxon>
        <taxon>Lophotrochozoa</taxon>
        <taxon>Platyhelminthes</taxon>
        <taxon>Trematoda</taxon>
        <taxon>Digenea</taxon>
        <taxon>Plagiorchiida</taxon>
        <taxon>Troglotremata</taxon>
        <taxon>Troglotrematidae</taxon>
        <taxon>Paragonimus</taxon>
    </lineage>
</organism>
<dbReference type="PANTHER" id="PTHR24028">
    <property type="entry name" value="CADHERIN-87A"/>
    <property type="match status" value="1"/>
</dbReference>
<evidence type="ECO:0000256" key="2">
    <source>
        <dbReference type="ARBA" id="ARBA00022692"/>
    </source>
</evidence>
<dbReference type="PROSITE" id="PS00232">
    <property type="entry name" value="CADHERIN_1"/>
    <property type="match status" value="1"/>
</dbReference>
<feature type="domain" description="Cadherin" evidence="10">
    <location>
        <begin position="42"/>
        <end position="193"/>
    </location>
</feature>
<evidence type="ECO:0000256" key="4">
    <source>
        <dbReference type="ARBA" id="ARBA00022837"/>
    </source>
</evidence>
<evidence type="ECO:0000256" key="9">
    <source>
        <dbReference type="SAM" id="SignalP"/>
    </source>
</evidence>
<evidence type="ECO:0000256" key="1">
    <source>
        <dbReference type="ARBA" id="ARBA00004167"/>
    </source>
</evidence>
<dbReference type="Proteomes" id="UP000699462">
    <property type="component" value="Unassembled WGS sequence"/>
</dbReference>
<dbReference type="GO" id="GO:0005886">
    <property type="term" value="C:plasma membrane"/>
    <property type="evidence" value="ECO:0007669"/>
    <property type="project" value="InterPro"/>
</dbReference>
<feature type="chain" id="PRO_5035871639" description="Cadherin domain-containing protein" evidence="9">
    <location>
        <begin position="31"/>
        <end position="367"/>
    </location>
</feature>
<gene>
    <name evidence="11" type="ORF">P879_03340</name>
</gene>
<evidence type="ECO:0000256" key="6">
    <source>
        <dbReference type="ARBA" id="ARBA00023136"/>
    </source>
</evidence>
<feature type="domain" description="Cadherin" evidence="10">
    <location>
        <begin position="218"/>
        <end position="335"/>
    </location>
</feature>
<dbReference type="GO" id="GO:0007156">
    <property type="term" value="P:homophilic cell adhesion via plasma membrane adhesion molecules"/>
    <property type="evidence" value="ECO:0007669"/>
    <property type="project" value="InterPro"/>
</dbReference>
<dbReference type="PANTHER" id="PTHR24028:SF146">
    <property type="entry name" value="CADHERIN 96CB, ISOFORM D-RELATED"/>
    <property type="match status" value="1"/>
</dbReference>
<sequence length="367" mass="40573">MTYLYWPNVFCPVCFALLFTRLPIPTGVEARTHRDLASWRIQERTIEFAIEENCPLGTELGTVALATSASSVQTPALKYKFGSPSNLFTVDEHSGQLTTLAAIDAELLCARAREQESGTALASISTVTASLKTTSELPGNHTSLDFSDRVTCTPNGPVIVHLSVNAILPDGSLRAVHRVNVKVHDMDDNWPKFDQVRWHKRLKEVLYRKGRRLDLPKARDADILDEHSRIHYRLESSESKIVGSVPDAYDGPFKLEVTTSGQPGLILTEDLDAEVTARHQMVLAAVSPSVVFTQPIQTSSGQYPKSVHNSIQSPTTARLLIDIEVVDMNDNEPRFKSSLYNVSVTEDTPPDTVIYEVSSCIDVVTLK</sequence>
<dbReference type="InterPro" id="IPR050174">
    <property type="entry name" value="Protocadherin/Cadherin-CA"/>
</dbReference>
<evidence type="ECO:0000256" key="8">
    <source>
        <dbReference type="PROSITE-ProRule" id="PRU00043"/>
    </source>
</evidence>
<dbReference type="PROSITE" id="PS50268">
    <property type="entry name" value="CADHERIN_2"/>
    <property type="match status" value="2"/>
</dbReference>
<protein>
    <recommendedName>
        <fullName evidence="10">Cadherin domain-containing protein</fullName>
    </recommendedName>
</protein>
<dbReference type="InterPro" id="IPR020894">
    <property type="entry name" value="Cadherin_CS"/>
</dbReference>
<dbReference type="PRINTS" id="PR00205">
    <property type="entry name" value="CADHERIN"/>
</dbReference>
<evidence type="ECO:0000259" key="10">
    <source>
        <dbReference type="PROSITE" id="PS50268"/>
    </source>
</evidence>
<evidence type="ECO:0000256" key="7">
    <source>
        <dbReference type="ARBA" id="ARBA00023180"/>
    </source>
</evidence>
<name>A0A8T0DD19_9TREM</name>
<dbReference type="EMBL" id="JTDF01007123">
    <property type="protein sequence ID" value="KAF8565226.1"/>
    <property type="molecule type" value="Genomic_DNA"/>
</dbReference>
<dbReference type="AlphaFoldDB" id="A0A8T0DD19"/>
<keyword evidence="4 8" id="KW-0106">Calcium</keyword>
<dbReference type="Gene3D" id="2.60.40.60">
    <property type="entry name" value="Cadherins"/>
    <property type="match status" value="3"/>
</dbReference>
<keyword evidence="9" id="KW-0732">Signal</keyword>
<evidence type="ECO:0000256" key="3">
    <source>
        <dbReference type="ARBA" id="ARBA00022737"/>
    </source>
</evidence>
<evidence type="ECO:0000256" key="5">
    <source>
        <dbReference type="ARBA" id="ARBA00022989"/>
    </source>
</evidence>
<dbReference type="InterPro" id="IPR002126">
    <property type="entry name" value="Cadherin-like_dom"/>
</dbReference>
<dbReference type="InterPro" id="IPR015919">
    <property type="entry name" value="Cadherin-like_sf"/>
</dbReference>
<keyword evidence="3" id="KW-0677">Repeat</keyword>
<keyword evidence="6" id="KW-0472">Membrane</keyword>
<comment type="caution">
    <text evidence="11">The sequence shown here is derived from an EMBL/GenBank/DDBJ whole genome shotgun (WGS) entry which is preliminary data.</text>
</comment>
<dbReference type="SMART" id="SM00112">
    <property type="entry name" value="CA"/>
    <property type="match status" value="2"/>
</dbReference>
<keyword evidence="12" id="KW-1185">Reference proteome</keyword>
<dbReference type="CDD" id="cd11304">
    <property type="entry name" value="Cadherin_repeat"/>
    <property type="match status" value="2"/>
</dbReference>
<evidence type="ECO:0000313" key="11">
    <source>
        <dbReference type="EMBL" id="KAF8565226.1"/>
    </source>
</evidence>
<keyword evidence="7" id="KW-0325">Glycoprotein</keyword>
<dbReference type="GO" id="GO:0005509">
    <property type="term" value="F:calcium ion binding"/>
    <property type="evidence" value="ECO:0007669"/>
    <property type="project" value="UniProtKB-UniRule"/>
</dbReference>
<reference evidence="11 12" key="1">
    <citation type="submission" date="2019-07" db="EMBL/GenBank/DDBJ databases">
        <title>Annotation for the trematode Paragonimus westermani.</title>
        <authorList>
            <person name="Choi Y.-J."/>
        </authorList>
    </citation>
    <scope>NUCLEOTIDE SEQUENCE [LARGE SCALE GENOMIC DNA]</scope>
    <source>
        <strain evidence="11">180907_Pwestermani</strain>
    </source>
</reference>